<dbReference type="PANTHER" id="PTHR34846">
    <property type="entry name" value="4-CARBOXYMUCONOLACTONE DECARBOXYLASE FAMILY PROTEIN (AFU_ORTHOLOGUE AFUA_6G11590)"/>
    <property type="match status" value="1"/>
</dbReference>
<keyword evidence="1" id="KW-0472">Membrane</keyword>
<evidence type="ECO:0000256" key="1">
    <source>
        <dbReference type="SAM" id="Phobius"/>
    </source>
</evidence>
<keyword evidence="1" id="KW-1133">Transmembrane helix</keyword>
<keyword evidence="1" id="KW-0812">Transmembrane</keyword>
<dbReference type="Proteomes" id="UP000434172">
    <property type="component" value="Unassembled WGS sequence"/>
</dbReference>
<proteinExistence type="predicted"/>
<dbReference type="PANTHER" id="PTHR34846:SF11">
    <property type="entry name" value="4-CARBOXYMUCONOLACTONE DECARBOXYLASE FAMILY PROTEIN (AFU_ORTHOLOGUE AFUA_6G11590)"/>
    <property type="match status" value="1"/>
</dbReference>
<organism evidence="2 3">
    <name type="scientific">Colletotrichum asianum</name>
    <dbReference type="NCBI Taxonomy" id="702518"/>
    <lineage>
        <taxon>Eukaryota</taxon>
        <taxon>Fungi</taxon>
        <taxon>Dikarya</taxon>
        <taxon>Ascomycota</taxon>
        <taxon>Pezizomycotina</taxon>
        <taxon>Sordariomycetes</taxon>
        <taxon>Hypocreomycetidae</taxon>
        <taxon>Glomerellales</taxon>
        <taxon>Glomerellaceae</taxon>
        <taxon>Colletotrichum</taxon>
        <taxon>Colletotrichum gloeosporioides species complex</taxon>
    </lineage>
</organism>
<dbReference type="OrthoDB" id="9998495at2759"/>
<feature type="transmembrane region" description="Helical" evidence="1">
    <location>
        <begin position="241"/>
        <end position="265"/>
    </location>
</feature>
<dbReference type="Gene3D" id="1.20.1290.10">
    <property type="entry name" value="AhpD-like"/>
    <property type="match status" value="1"/>
</dbReference>
<dbReference type="EMBL" id="WOWK01000022">
    <property type="protein sequence ID" value="KAF0327555.1"/>
    <property type="molecule type" value="Genomic_DNA"/>
</dbReference>
<dbReference type="AlphaFoldDB" id="A0A8H3WJT1"/>
<keyword evidence="3" id="KW-1185">Reference proteome</keyword>
<accession>A0A8H3WJT1</accession>
<dbReference type="InterPro" id="IPR029032">
    <property type="entry name" value="AhpD-like"/>
</dbReference>
<evidence type="ECO:0000313" key="3">
    <source>
        <dbReference type="Proteomes" id="UP000434172"/>
    </source>
</evidence>
<evidence type="ECO:0000313" key="2">
    <source>
        <dbReference type="EMBL" id="KAF0327555.1"/>
    </source>
</evidence>
<protein>
    <submittedName>
        <fullName evidence="2">Carboxymuconolactone decarboxylase</fullName>
    </submittedName>
</protein>
<comment type="caution">
    <text evidence="2">The sequence shown here is derived from an EMBL/GenBank/DDBJ whole genome shotgun (WGS) entry which is preliminary data.</text>
</comment>
<dbReference type="SUPFAM" id="SSF69118">
    <property type="entry name" value="AhpD-like"/>
    <property type="match status" value="1"/>
</dbReference>
<name>A0A8H3WJT1_9PEZI</name>
<reference evidence="2 3" key="1">
    <citation type="submission" date="2019-12" db="EMBL/GenBank/DDBJ databases">
        <title>A genome sequence resource for the geographically widespread anthracnose pathogen Colletotrichum asianum.</title>
        <authorList>
            <person name="Meng Y."/>
        </authorList>
    </citation>
    <scope>NUCLEOTIDE SEQUENCE [LARGE SCALE GENOMIC DNA]</scope>
    <source>
        <strain evidence="2 3">ICMP 18580</strain>
    </source>
</reference>
<sequence>MARLPYPDPQAKGLNVLKQFAHTPATAKHWGSIGAAQFKDLELSNKNRELSILLSTSKFRSSYEFSHHVPVSTKEGVTDAQREVLAQAGKQKGFLAGKEGSGQLKDLFTQKERALLVFLEAVIEGPEVDDKVFAGAKAELSDREIVELITLQGFYYTCSLALHDINVPNLDSLPTTKALVKNAFRDEALTAALRNPEHMCWSCHNCLFGLYENLFVRIEKRDGRIRVPMYALMIRWETRPIANALLFSLVSIGAIFLAESAHIVLDL</sequence>
<gene>
    <name evidence="2" type="ORF">GQ607_005099</name>
</gene>